<dbReference type="Proteomes" id="UP000499080">
    <property type="component" value="Unassembled WGS sequence"/>
</dbReference>
<protein>
    <submittedName>
        <fullName evidence="2">Uncharacterized protein</fullName>
    </submittedName>
</protein>
<gene>
    <name evidence="2" type="ORF">AVEN_209534_1</name>
</gene>
<accession>A0A4Y2BJR3</accession>
<proteinExistence type="predicted"/>
<reference evidence="2 3" key="1">
    <citation type="journal article" date="2019" name="Sci. Rep.">
        <title>Orb-weaving spider Araneus ventricosus genome elucidates the spidroin gene catalogue.</title>
        <authorList>
            <person name="Kono N."/>
            <person name="Nakamura H."/>
            <person name="Ohtoshi R."/>
            <person name="Moran D.A.P."/>
            <person name="Shinohara A."/>
            <person name="Yoshida Y."/>
            <person name="Fujiwara M."/>
            <person name="Mori M."/>
            <person name="Tomita M."/>
            <person name="Arakawa K."/>
        </authorList>
    </citation>
    <scope>NUCLEOTIDE SEQUENCE [LARGE SCALE GENOMIC DNA]</scope>
</reference>
<keyword evidence="3" id="KW-1185">Reference proteome</keyword>
<name>A0A4Y2BJR3_ARAVE</name>
<evidence type="ECO:0000313" key="2">
    <source>
        <dbReference type="EMBL" id="GBL91595.1"/>
    </source>
</evidence>
<comment type="caution">
    <text evidence="2">The sequence shown here is derived from an EMBL/GenBank/DDBJ whole genome shotgun (WGS) entry which is preliminary data.</text>
</comment>
<feature type="compositionally biased region" description="Polar residues" evidence="1">
    <location>
        <begin position="35"/>
        <end position="55"/>
    </location>
</feature>
<feature type="region of interest" description="Disordered" evidence="1">
    <location>
        <begin position="35"/>
        <end position="79"/>
    </location>
</feature>
<feature type="non-terminal residue" evidence="2">
    <location>
        <position position="1"/>
    </location>
</feature>
<evidence type="ECO:0000313" key="3">
    <source>
        <dbReference type="Proteomes" id="UP000499080"/>
    </source>
</evidence>
<sequence length="92" mass="10157">ISNTNSQQIINNDSTALSIALSSQADKLALQTKLQSRYSRPTHSTQYRSASNSLLARTEDGTPQRDSKDVLTPRRSQSISIHSLRDPSAFLI</sequence>
<dbReference type="AlphaFoldDB" id="A0A4Y2BJR3"/>
<feature type="compositionally biased region" description="Basic and acidic residues" evidence="1">
    <location>
        <begin position="57"/>
        <end position="72"/>
    </location>
</feature>
<organism evidence="2 3">
    <name type="scientific">Araneus ventricosus</name>
    <name type="common">Orbweaver spider</name>
    <name type="synonym">Epeira ventricosa</name>
    <dbReference type="NCBI Taxonomy" id="182803"/>
    <lineage>
        <taxon>Eukaryota</taxon>
        <taxon>Metazoa</taxon>
        <taxon>Ecdysozoa</taxon>
        <taxon>Arthropoda</taxon>
        <taxon>Chelicerata</taxon>
        <taxon>Arachnida</taxon>
        <taxon>Araneae</taxon>
        <taxon>Araneomorphae</taxon>
        <taxon>Entelegynae</taxon>
        <taxon>Araneoidea</taxon>
        <taxon>Araneidae</taxon>
        <taxon>Araneus</taxon>
    </lineage>
</organism>
<dbReference type="EMBL" id="BGPR01159798">
    <property type="protein sequence ID" value="GBL91595.1"/>
    <property type="molecule type" value="Genomic_DNA"/>
</dbReference>
<evidence type="ECO:0000256" key="1">
    <source>
        <dbReference type="SAM" id="MobiDB-lite"/>
    </source>
</evidence>